<dbReference type="KEGG" id="tdf:H9L22_17540"/>
<dbReference type="Proteomes" id="UP000516117">
    <property type="component" value="Chromosome"/>
</dbReference>
<keyword evidence="2" id="KW-1185">Reference proteome</keyword>
<gene>
    <name evidence="1" type="ORF">H9L22_17540</name>
</gene>
<name>A0A7H0H5R5_9ACTN</name>
<dbReference type="RefSeq" id="WP_187721002.1">
    <property type="nucleotide sequence ID" value="NZ_BAABBL010000017.1"/>
</dbReference>
<evidence type="ECO:0000313" key="1">
    <source>
        <dbReference type="EMBL" id="QNP55881.1"/>
    </source>
</evidence>
<dbReference type="EMBL" id="CP060789">
    <property type="protein sequence ID" value="QNP55881.1"/>
    <property type="molecule type" value="Genomic_DNA"/>
</dbReference>
<organism evidence="1 2">
    <name type="scientific">Tessaracoccus defluvii</name>
    <dbReference type="NCBI Taxonomy" id="1285901"/>
    <lineage>
        <taxon>Bacteria</taxon>
        <taxon>Bacillati</taxon>
        <taxon>Actinomycetota</taxon>
        <taxon>Actinomycetes</taxon>
        <taxon>Propionibacteriales</taxon>
        <taxon>Propionibacteriaceae</taxon>
        <taxon>Tessaracoccus</taxon>
    </lineage>
</organism>
<proteinExistence type="predicted"/>
<sequence>MSDDAIDNAIASVLRVSPDWSADPVWDPTGMVDLDGLPITEALRSDLRGWAMTWEQLSGWSPVESPVADDGPAWQKWRRHGQHLANWLQRELGEGTRVEYWL</sequence>
<reference evidence="1 2" key="1">
    <citation type="submission" date="2020-08" db="EMBL/GenBank/DDBJ databases">
        <title>Genome sequence of Tessaracoccus defluvii JCM 17540T.</title>
        <authorList>
            <person name="Hyun D.-W."/>
            <person name="Bae J.-W."/>
        </authorList>
    </citation>
    <scope>NUCLEOTIDE SEQUENCE [LARGE SCALE GENOMIC DNA]</scope>
    <source>
        <strain evidence="1 2">JCM 17540</strain>
    </source>
</reference>
<protein>
    <submittedName>
        <fullName evidence="1">Uncharacterized protein</fullName>
    </submittedName>
</protein>
<accession>A0A7H0H5R5</accession>
<dbReference type="AlphaFoldDB" id="A0A7H0H5R5"/>
<evidence type="ECO:0000313" key="2">
    <source>
        <dbReference type="Proteomes" id="UP000516117"/>
    </source>
</evidence>